<reference evidence="1" key="1">
    <citation type="submission" date="2018-05" db="EMBL/GenBank/DDBJ databases">
        <authorList>
            <person name="Lanie J.A."/>
            <person name="Ng W.-L."/>
            <person name="Kazmierczak K.M."/>
            <person name="Andrzejewski T.M."/>
            <person name="Davidsen T.M."/>
            <person name="Wayne K.J."/>
            <person name="Tettelin H."/>
            <person name="Glass J.I."/>
            <person name="Rusch D."/>
            <person name="Podicherti R."/>
            <person name="Tsui H.-C.T."/>
            <person name="Winkler M.E."/>
        </authorList>
    </citation>
    <scope>NUCLEOTIDE SEQUENCE</scope>
</reference>
<accession>A0A382J1B3</accession>
<proteinExistence type="predicted"/>
<protein>
    <submittedName>
        <fullName evidence="1">Uncharacterized protein</fullName>
    </submittedName>
</protein>
<evidence type="ECO:0000313" key="1">
    <source>
        <dbReference type="EMBL" id="SVC04621.1"/>
    </source>
</evidence>
<dbReference type="EMBL" id="UINC01070459">
    <property type="protein sequence ID" value="SVC04621.1"/>
    <property type="molecule type" value="Genomic_DNA"/>
</dbReference>
<sequence>MHKYLKVGIDKINEFVENSRINSFP</sequence>
<name>A0A382J1B3_9ZZZZ</name>
<organism evidence="1">
    <name type="scientific">marine metagenome</name>
    <dbReference type="NCBI Taxonomy" id="408172"/>
    <lineage>
        <taxon>unclassified sequences</taxon>
        <taxon>metagenomes</taxon>
        <taxon>ecological metagenomes</taxon>
    </lineage>
</organism>
<gene>
    <name evidence="1" type="ORF">METZ01_LOCUS257475</name>
</gene>
<dbReference type="AlphaFoldDB" id="A0A382J1B3"/>